<dbReference type="AlphaFoldDB" id="A0A0F8Z3V7"/>
<reference evidence="1" key="1">
    <citation type="journal article" date="2015" name="Nature">
        <title>Complex archaea that bridge the gap between prokaryotes and eukaryotes.</title>
        <authorList>
            <person name="Spang A."/>
            <person name="Saw J.H."/>
            <person name="Jorgensen S.L."/>
            <person name="Zaremba-Niedzwiedzka K."/>
            <person name="Martijn J."/>
            <person name="Lind A.E."/>
            <person name="van Eijk R."/>
            <person name="Schleper C."/>
            <person name="Guy L."/>
            <person name="Ettema T.J."/>
        </authorList>
    </citation>
    <scope>NUCLEOTIDE SEQUENCE</scope>
</reference>
<proteinExistence type="predicted"/>
<evidence type="ECO:0000313" key="1">
    <source>
        <dbReference type="EMBL" id="KKK61099.1"/>
    </source>
</evidence>
<dbReference type="EMBL" id="LAZR01062644">
    <property type="protein sequence ID" value="KKK61099.1"/>
    <property type="molecule type" value="Genomic_DNA"/>
</dbReference>
<gene>
    <name evidence="1" type="ORF">LCGC14_3017730</name>
</gene>
<organism evidence="1">
    <name type="scientific">marine sediment metagenome</name>
    <dbReference type="NCBI Taxonomy" id="412755"/>
    <lineage>
        <taxon>unclassified sequences</taxon>
        <taxon>metagenomes</taxon>
        <taxon>ecological metagenomes</taxon>
    </lineage>
</organism>
<sequence length="42" mass="4623">MIKFVGSNIGENTHATTREKEVSIQNNAYFVSSANAIRHETG</sequence>
<comment type="caution">
    <text evidence="1">The sequence shown here is derived from an EMBL/GenBank/DDBJ whole genome shotgun (WGS) entry which is preliminary data.</text>
</comment>
<feature type="non-terminal residue" evidence="1">
    <location>
        <position position="42"/>
    </location>
</feature>
<protein>
    <submittedName>
        <fullName evidence="1">Uncharacterized protein</fullName>
    </submittedName>
</protein>
<name>A0A0F8Z3V7_9ZZZZ</name>
<accession>A0A0F8Z3V7</accession>